<feature type="transmembrane region" description="Helical" evidence="1">
    <location>
        <begin position="109"/>
        <end position="127"/>
    </location>
</feature>
<keyword evidence="3" id="KW-1185">Reference proteome</keyword>
<sequence length="140" mass="16188">MRYCLFYRWHPTGEITGWVSAFLLTGVHQQLAAEQKALIFTFTPYSGLFALPHSVIMSNLPHTHERLGRPSQSPGLIRYFTLFMAVLYMALGVSLWLVPAGMLRLDETARKLLAGVFVFYGIIRFVRTYQQYFKKNRHEA</sequence>
<reference evidence="2 3" key="1">
    <citation type="submission" date="2020-05" db="EMBL/GenBank/DDBJ databases">
        <title>Hymenobacter terrestris sp. nov. and Hymenobacter lapidiphilus sp. nov., isolated from regoliths in Antarctica.</title>
        <authorList>
            <person name="Sedlacek I."/>
            <person name="Pantucek R."/>
            <person name="Zeman M."/>
            <person name="Holochova P."/>
            <person name="Kralova S."/>
            <person name="Stankova E."/>
            <person name="Sedo O."/>
            <person name="Micenkova L."/>
            <person name="Svec P."/>
            <person name="Gupta V."/>
            <person name="Sood U."/>
            <person name="Korpole U.S."/>
            <person name="Lal R."/>
        </authorList>
    </citation>
    <scope>NUCLEOTIDE SEQUENCE [LARGE SCALE GENOMIC DNA]</scope>
    <source>
        <strain evidence="2 3">P5252</strain>
    </source>
</reference>
<dbReference type="Proteomes" id="UP000626554">
    <property type="component" value="Unassembled WGS sequence"/>
</dbReference>
<dbReference type="RefSeq" id="WP_176899532.1">
    <property type="nucleotide sequence ID" value="NZ_JABKAV010000017.1"/>
</dbReference>
<comment type="caution">
    <text evidence="2">The sequence shown here is derived from an EMBL/GenBank/DDBJ whole genome shotgun (WGS) entry which is preliminary data.</text>
</comment>
<keyword evidence="1" id="KW-1133">Transmembrane helix</keyword>
<organism evidence="2 3">
    <name type="scientific">Hymenobacter terrestris</name>
    <dbReference type="NCBI Taxonomy" id="2748310"/>
    <lineage>
        <taxon>Bacteria</taxon>
        <taxon>Pseudomonadati</taxon>
        <taxon>Bacteroidota</taxon>
        <taxon>Cytophagia</taxon>
        <taxon>Cytophagales</taxon>
        <taxon>Hymenobacteraceae</taxon>
        <taxon>Hymenobacter</taxon>
    </lineage>
</organism>
<gene>
    <name evidence="2" type="ORF">HW556_08140</name>
</gene>
<keyword evidence="1" id="KW-0472">Membrane</keyword>
<evidence type="ECO:0000313" key="3">
    <source>
        <dbReference type="Proteomes" id="UP000626554"/>
    </source>
</evidence>
<feature type="transmembrane region" description="Helical" evidence="1">
    <location>
        <begin position="76"/>
        <end position="97"/>
    </location>
</feature>
<name>A0ABX2Q342_9BACT</name>
<dbReference type="EMBL" id="JABKAV010000017">
    <property type="protein sequence ID" value="NVO84851.1"/>
    <property type="molecule type" value="Genomic_DNA"/>
</dbReference>
<evidence type="ECO:0000313" key="2">
    <source>
        <dbReference type="EMBL" id="NVO84851.1"/>
    </source>
</evidence>
<keyword evidence="1" id="KW-0812">Transmembrane</keyword>
<evidence type="ECO:0000256" key="1">
    <source>
        <dbReference type="SAM" id="Phobius"/>
    </source>
</evidence>
<proteinExistence type="predicted"/>
<accession>A0ABX2Q342</accession>
<protein>
    <submittedName>
        <fullName evidence="2">Uncharacterized protein</fullName>
    </submittedName>
</protein>